<feature type="repeat" description="ANK" evidence="3">
    <location>
        <begin position="558"/>
        <end position="590"/>
    </location>
</feature>
<dbReference type="Proteomes" id="UP001147746">
    <property type="component" value="Unassembled WGS sequence"/>
</dbReference>
<feature type="repeat" description="ANK" evidence="3">
    <location>
        <begin position="915"/>
        <end position="951"/>
    </location>
</feature>
<dbReference type="InterPro" id="IPR002110">
    <property type="entry name" value="Ankyrin_rpt"/>
</dbReference>
<dbReference type="EMBL" id="JAPZBO010000007">
    <property type="protein sequence ID" value="KAJ5311776.1"/>
    <property type="molecule type" value="Genomic_DNA"/>
</dbReference>
<dbReference type="SMART" id="SM00248">
    <property type="entry name" value="ANK"/>
    <property type="match status" value="20"/>
</dbReference>
<accession>A0A9W9PUL5</accession>
<dbReference type="InterPro" id="IPR036770">
    <property type="entry name" value="Ankyrin_rpt-contain_sf"/>
</dbReference>
<feature type="repeat" description="ANK" evidence="3">
    <location>
        <begin position="259"/>
        <end position="293"/>
    </location>
</feature>
<evidence type="ECO:0000256" key="3">
    <source>
        <dbReference type="PROSITE-ProRule" id="PRU00023"/>
    </source>
</evidence>
<feature type="repeat" description="ANK" evidence="3">
    <location>
        <begin position="294"/>
        <end position="328"/>
    </location>
</feature>
<organism evidence="5 6">
    <name type="scientific">Penicillium atrosanguineum</name>
    <dbReference type="NCBI Taxonomy" id="1132637"/>
    <lineage>
        <taxon>Eukaryota</taxon>
        <taxon>Fungi</taxon>
        <taxon>Dikarya</taxon>
        <taxon>Ascomycota</taxon>
        <taxon>Pezizomycotina</taxon>
        <taxon>Eurotiomycetes</taxon>
        <taxon>Eurotiomycetidae</taxon>
        <taxon>Eurotiales</taxon>
        <taxon>Aspergillaceae</taxon>
        <taxon>Penicillium</taxon>
    </lineage>
</organism>
<evidence type="ECO:0000313" key="5">
    <source>
        <dbReference type="EMBL" id="KAJ5311776.1"/>
    </source>
</evidence>
<feature type="repeat" description="ANK" evidence="3">
    <location>
        <begin position="74"/>
        <end position="106"/>
    </location>
</feature>
<gene>
    <name evidence="5" type="ORF">N7476_007636</name>
</gene>
<dbReference type="Pfam" id="PF00023">
    <property type="entry name" value="Ank"/>
    <property type="match status" value="1"/>
</dbReference>
<sequence length="1237" mass="136259">MFNLFGEEPAPEEPLSPLLVAVDAEDVDTVRQLVPTADPGDLTAALCRSCEKGKLAVAQALIETEKCDANAADDGVTPLFLAAKAVEPAIVQLLLQHGADVTVNSKIKRGDFRELLYLPIHGAAQDLRQLQDVKDQSCFEEVIQLLLDAGADINSQDSHGETVLLDCLHCDSELVSFVLRVGANPNIEDKRGLVPLQFFHTPQDHPERFKLLMEYGARLDTGAKDDGKTPLHAFATKCQLGDLSLFLPYVSDWHITDAKGNTLLHVAVGRHRRGNPTVAALLKLGLDPNQKNHDGRQPIHMINAMGDSLVDVLDILCAADADLEARDHSGRTLLTNSMSGYASISSHELVPLLISRGANINARDYKGDGMLSYLIGPHEFHSQHLDTLLKLGVDPRLENYAGDTFLHQLAVHFATVQDDSCYLAMLKLLKMGISPARPNFQGRTPLHSLCSQTSEFHFMSAPEEGKCAIDLLLDAGFNVALNTPDNQGIRPIHLAATTSDRLVSKLIVRGADTTATTKDRRNLLHIASTARQSNVVGLLLDHYTSINMLSLVNTQSEDGRTPLHVACRSGRVETVNLLLAHGADVQLRDKHKHTAMDSCSGFKVENQLWKGTYGQENLFRLFSAAGVLADDDRRPRMHETNSKNKSENPKKLGWKGELTSEASSLGTRDIVRTLARHGGLLEKTGFGVGPMWHATDAGDEEMAVELARVSEEMGIKIEDYRSFDTECLLLRSQHLPVLLMEKFNSPIDMDMDVLSMTLSGHHEELAQALEENADVVNKGSALPDILVTLARWGYSELFERIGKIMPKSCWIDGGSKHYNGELIPYLLAAAQRELPNLDTIKVIVEKFNADVNIVFKEGMVTKPKVYYQSAMASGRGYQAGDTILHQLAQGTHWWHAGAIRYLLQQGADPNARNAEGKTPLCKALHKSDGLQQLEIVKSLLEGGADPNLTALCGFSPLAMCAYSTQLFNLLIEHGAYPSQNHPMELFVALCSFNSEVVSTLLTMDLDINNTTLSDAQRHWHTHRLQKDPQLTSFILRPIHYISMFPFNESNSRANASRMVNCLLAHGADPFLLCDTDKSILHELFTDGGIIQPWLEMPNLDLERRDPKGQTLILAAARCQTGTHSYGCSVPMFPFYGGNIVPLQWEEGDITRAMALYEKGADVSVVDNQGNTVFHLLAASMPSNTFAEAEFRRTVELFMKKVPELVEKGNSTGKTALAIAEEHGIAWAKDLFGNFRND</sequence>
<reference evidence="5" key="2">
    <citation type="journal article" date="2023" name="IMA Fungus">
        <title>Comparative genomic study of the Penicillium genus elucidates a diverse pangenome and 15 lateral gene transfer events.</title>
        <authorList>
            <person name="Petersen C."/>
            <person name="Sorensen T."/>
            <person name="Nielsen M.R."/>
            <person name="Sondergaard T.E."/>
            <person name="Sorensen J.L."/>
            <person name="Fitzpatrick D.A."/>
            <person name="Frisvad J.C."/>
            <person name="Nielsen K.L."/>
        </authorList>
    </citation>
    <scope>NUCLEOTIDE SEQUENCE</scope>
    <source>
        <strain evidence="5">IBT 21472</strain>
    </source>
</reference>
<proteinExistence type="predicted"/>
<dbReference type="PANTHER" id="PTHR24123">
    <property type="entry name" value="ANKYRIN REPEAT-CONTAINING"/>
    <property type="match status" value="1"/>
</dbReference>
<dbReference type="PROSITE" id="PS50297">
    <property type="entry name" value="ANK_REP_REGION"/>
    <property type="match status" value="2"/>
</dbReference>
<protein>
    <submittedName>
        <fullName evidence="5">Uncharacterized protein</fullName>
    </submittedName>
</protein>
<keyword evidence="1" id="KW-0677">Repeat</keyword>
<dbReference type="AlphaFoldDB" id="A0A9W9PUL5"/>
<dbReference type="SUPFAM" id="SSF48403">
    <property type="entry name" value="Ankyrin repeat"/>
    <property type="match status" value="4"/>
</dbReference>
<dbReference type="InterPro" id="IPR051165">
    <property type="entry name" value="Multifunctional_ANK_Repeat"/>
</dbReference>
<name>A0A9W9PUL5_9EURO</name>
<feature type="compositionally biased region" description="Basic and acidic residues" evidence="4">
    <location>
        <begin position="632"/>
        <end position="650"/>
    </location>
</feature>
<keyword evidence="2 3" id="KW-0040">ANK repeat</keyword>
<dbReference type="Gene3D" id="1.25.40.20">
    <property type="entry name" value="Ankyrin repeat-containing domain"/>
    <property type="match status" value="6"/>
</dbReference>
<feature type="region of interest" description="Disordered" evidence="4">
    <location>
        <begin position="632"/>
        <end position="655"/>
    </location>
</feature>
<dbReference type="Pfam" id="PF12796">
    <property type="entry name" value="Ank_2"/>
    <property type="match status" value="3"/>
</dbReference>
<evidence type="ECO:0000256" key="4">
    <source>
        <dbReference type="SAM" id="MobiDB-lite"/>
    </source>
</evidence>
<dbReference type="PROSITE" id="PS50088">
    <property type="entry name" value="ANK_REPEAT"/>
    <property type="match status" value="6"/>
</dbReference>
<evidence type="ECO:0000256" key="2">
    <source>
        <dbReference type="ARBA" id="ARBA00023043"/>
    </source>
</evidence>
<dbReference type="PANTHER" id="PTHR24123:SF33">
    <property type="entry name" value="PROTEIN HOS4"/>
    <property type="match status" value="1"/>
</dbReference>
<comment type="caution">
    <text evidence="5">The sequence shown here is derived from an EMBL/GenBank/DDBJ whole genome shotgun (WGS) entry which is preliminary data.</text>
</comment>
<dbReference type="PRINTS" id="PR01415">
    <property type="entry name" value="ANKYRIN"/>
</dbReference>
<feature type="repeat" description="ANK" evidence="3">
    <location>
        <begin position="879"/>
        <end position="914"/>
    </location>
</feature>
<keyword evidence="6" id="KW-1185">Reference proteome</keyword>
<evidence type="ECO:0000256" key="1">
    <source>
        <dbReference type="ARBA" id="ARBA00022737"/>
    </source>
</evidence>
<evidence type="ECO:0000313" key="6">
    <source>
        <dbReference type="Proteomes" id="UP001147746"/>
    </source>
</evidence>
<reference evidence="5" key="1">
    <citation type="submission" date="2022-12" db="EMBL/GenBank/DDBJ databases">
        <authorList>
            <person name="Petersen C."/>
        </authorList>
    </citation>
    <scope>NUCLEOTIDE SEQUENCE</scope>
    <source>
        <strain evidence="5">IBT 21472</strain>
    </source>
</reference>